<sequence>MTDNITVIGVVGGDPRVHVTNQGLPITSFRLASTRRFFDRAKGTWENGETNWYTVSAFRQLAKNAAVSVRRGDRVVVHGRLRLRAWESGERNGTAIEIEADSVGHDLSWGTTSLTKNSGGATESPAEAATGLPSAEGVPTGWATPLGVDDDGREGSPERSDVVDESGDEGLDADAAEDGAEAGLEHAHVPF</sequence>
<dbReference type="PROSITE" id="PS50935">
    <property type="entry name" value="SSB"/>
    <property type="match status" value="1"/>
</dbReference>
<reference evidence="6" key="1">
    <citation type="journal article" date="2019" name="Int. J. Syst. Evol. Microbiol.">
        <title>The Global Catalogue of Microorganisms (GCM) 10K type strain sequencing project: providing services to taxonomists for standard genome sequencing and annotation.</title>
        <authorList>
            <consortium name="The Broad Institute Genomics Platform"/>
            <consortium name="The Broad Institute Genome Sequencing Center for Infectious Disease"/>
            <person name="Wu L."/>
            <person name="Ma J."/>
        </authorList>
    </citation>
    <scope>NUCLEOTIDE SEQUENCE [LARGE SCALE GENOMIC DNA]</scope>
    <source>
        <strain evidence="6">JCM 14323</strain>
    </source>
</reference>
<dbReference type="Pfam" id="PF00436">
    <property type="entry name" value="SSB"/>
    <property type="match status" value="1"/>
</dbReference>
<accession>A0ABP4YW70</accession>
<evidence type="ECO:0000313" key="5">
    <source>
        <dbReference type="EMBL" id="GAA1832188.1"/>
    </source>
</evidence>
<dbReference type="InterPro" id="IPR000424">
    <property type="entry name" value="Primosome_PriB/ssb"/>
</dbReference>
<dbReference type="NCBIfam" id="TIGR00621">
    <property type="entry name" value="ssb"/>
    <property type="match status" value="1"/>
</dbReference>
<feature type="compositionally biased region" description="Acidic residues" evidence="4">
    <location>
        <begin position="163"/>
        <end position="180"/>
    </location>
</feature>
<dbReference type="CDD" id="cd04496">
    <property type="entry name" value="SSB_OBF"/>
    <property type="match status" value="1"/>
</dbReference>
<keyword evidence="1 2" id="KW-0238">DNA-binding</keyword>
<organism evidence="5 6">
    <name type="scientific">Agromyces salentinus</name>
    <dbReference type="NCBI Taxonomy" id="269421"/>
    <lineage>
        <taxon>Bacteria</taxon>
        <taxon>Bacillati</taxon>
        <taxon>Actinomycetota</taxon>
        <taxon>Actinomycetes</taxon>
        <taxon>Micrococcales</taxon>
        <taxon>Microbacteriaceae</taxon>
        <taxon>Agromyces</taxon>
    </lineage>
</organism>
<feature type="compositionally biased region" description="Basic and acidic residues" evidence="4">
    <location>
        <begin position="153"/>
        <end position="162"/>
    </location>
</feature>
<dbReference type="PANTHER" id="PTHR10302:SF27">
    <property type="entry name" value="SINGLE-STRANDED DNA-BINDING PROTEIN"/>
    <property type="match status" value="1"/>
</dbReference>
<evidence type="ECO:0000256" key="1">
    <source>
        <dbReference type="ARBA" id="ARBA00023125"/>
    </source>
</evidence>
<comment type="caution">
    <text evidence="5">The sequence shown here is derived from an EMBL/GenBank/DDBJ whole genome shotgun (WGS) entry which is preliminary data.</text>
</comment>
<protein>
    <recommendedName>
        <fullName evidence="2 3">Single-stranded DNA-binding protein</fullName>
        <shortName evidence="2">SSB</shortName>
    </recommendedName>
</protein>
<evidence type="ECO:0000256" key="3">
    <source>
        <dbReference type="RuleBase" id="RU000524"/>
    </source>
</evidence>
<feature type="region of interest" description="Disordered" evidence="4">
    <location>
        <begin position="109"/>
        <end position="191"/>
    </location>
</feature>
<dbReference type="InterPro" id="IPR012340">
    <property type="entry name" value="NA-bd_OB-fold"/>
</dbReference>
<proteinExistence type="inferred from homology"/>
<dbReference type="RefSeq" id="WP_157427766.1">
    <property type="nucleotide sequence ID" value="NZ_BAAANK010000004.1"/>
</dbReference>
<dbReference type="SUPFAM" id="SSF50249">
    <property type="entry name" value="Nucleic acid-binding proteins"/>
    <property type="match status" value="1"/>
</dbReference>
<keyword evidence="6" id="KW-1185">Reference proteome</keyword>
<dbReference type="Gene3D" id="2.40.50.140">
    <property type="entry name" value="Nucleic acid-binding proteins"/>
    <property type="match status" value="1"/>
</dbReference>
<dbReference type="Proteomes" id="UP001501746">
    <property type="component" value="Unassembled WGS sequence"/>
</dbReference>
<dbReference type="PANTHER" id="PTHR10302">
    <property type="entry name" value="SINGLE-STRANDED DNA-BINDING PROTEIN"/>
    <property type="match status" value="1"/>
</dbReference>
<evidence type="ECO:0000313" key="6">
    <source>
        <dbReference type="Proteomes" id="UP001501746"/>
    </source>
</evidence>
<name>A0ABP4YW70_9MICO</name>
<evidence type="ECO:0000256" key="4">
    <source>
        <dbReference type="SAM" id="MobiDB-lite"/>
    </source>
</evidence>
<gene>
    <name evidence="5" type="ORF">GCM10009750_15340</name>
</gene>
<feature type="compositionally biased region" description="Polar residues" evidence="4">
    <location>
        <begin position="109"/>
        <end position="121"/>
    </location>
</feature>
<comment type="subunit">
    <text evidence="2">Homotetramer.</text>
</comment>
<dbReference type="HAMAP" id="MF_00984">
    <property type="entry name" value="SSB"/>
    <property type="match status" value="1"/>
</dbReference>
<dbReference type="InterPro" id="IPR011344">
    <property type="entry name" value="ssDNA-bd"/>
</dbReference>
<evidence type="ECO:0000256" key="2">
    <source>
        <dbReference type="HAMAP-Rule" id="MF_00984"/>
    </source>
</evidence>
<comment type="caution">
    <text evidence="2">Lacks conserved residue(s) required for the propagation of feature annotation.</text>
</comment>
<dbReference type="EMBL" id="BAAANK010000004">
    <property type="protein sequence ID" value="GAA1832188.1"/>
    <property type="molecule type" value="Genomic_DNA"/>
</dbReference>